<feature type="domain" description="Thioesterase" evidence="2">
    <location>
        <begin position="47"/>
        <end position="114"/>
    </location>
</feature>
<dbReference type="KEGG" id="des:DSOUD_2188"/>
<dbReference type="InterPro" id="IPR003736">
    <property type="entry name" value="PAAI_dom"/>
</dbReference>
<dbReference type="Proteomes" id="UP000057158">
    <property type="component" value="Chromosome"/>
</dbReference>
<accession>A0A0M3QG03</accession>
<dbReference type="PANTHER" id="PTHR47260:SF1">
    <property type="entry name" value="UPF0644 PROTEIN PB2B4.06"/>
    <property type="match status" value="1"/>
</dbReference>
<keyword evidence="1" id="KW-0378">Hydrolase</keyword>
<protein>
    <submittedName>
        <fullName evidence="3">Putative thioesterase</fullName>
    </submittedName>
</protein>
<dbReference type="NCBIfam" id="TIGR00369">
    <property type="entry name" value="unchar_dom_1"/>
    <property type="match status" value="1"/>
</dbReference>
<dbReference type="CDD" id="cd03443">
    <property type="entry name" value="PaaI_thioesterase"/>
    <property type="match status" value="1"/>
</dbReference>
<dbReference type="GO" id="GO:0016289">
    <property type="term" value="F:acyl-CoA hydrolase activity"/>
    <property type="evidence" value="ECO:0007669"/>
    <property type="project" value="UniProtKB-ARBA"/>
</dbReference>
<dbReference type="EMBL" id="CP010802">
    <property type="protein sequence ID" value="ALC16953.1"/>
    <property type="molecule type" value="Genomic_DNA"/>
</dbReference>
<dbReference type="RefSeq" id="WP_053551001.1">
    <property type="nucleotide sequence ID" value="NZ_CP010802.1"/>
</dbReference>
<gene>
    <name evidence="3" type="ORF">DSOUD_2188</name>
</gene>
<dbReference type="Pfam" id="PF03061">
    <property type="entry name" value="4HBT"/>
    <property type="match status" value="1"/>
</dbReference>
<name>A0A0M3QG03_9BACT</name>
<reference evidence="3 4" key="1">
    <citation type="submission" date="2015-07" db="EMBL/GenBank/DDBJ databases">
        <title>Isolation and Genomic Characterization of a Novel Halophilic Metal-Reducing Deltaproteobacterium from the Deep Subsurface.</title>
        <authorList>
            <person name="Badalamenti J.P."/>
            <person name="Summers Z.M."/>
            <person name="Gralnick J.A."/>
            <person name="Bond D.R."/>
        </authorList>
    </citation>
    <scope>NUCLEOTIDE SEQUENCE [LARGE SCALE GENOMIC DNA]</scope>
    <source>
        <strain evidence="3 4">WTL</strain>
    </source>
</reference>
<evidence type="ECO:0000256" key="1">
    <source>
        <dbReference type="ARBA" id="ARBA00022801"/>
    </source>
</evidence>
<dbReference type="PATRIC" id="fig|1603606.3.peg.2362"/>
<evidence type="ECO:0000313" key="3">
    <source>
        <dbReference type="EMBL" id="ALC16953.1"/>
    </source>
</evidence>
<dbReference type="SUPFAM" id="SSF54637">
    <property type="entry name" value="Thioesterase/thiol ester dehydrase-isomerase"/>
    <property type="match status" value="1"/>
</dbReference>
<dbReference type="OrthoDB" id="5297685at2"/>
<dbReference type="AlphaFoldDB" id="A0A0M3QG03"/>
<evidence type="ECO:0000313" key="4">
    <source>
        <dbReference type="Proteomes" id="UP000057158"/>
    </source>
</evidence>
<dbReference type="InterPro" id="IPR029069">
    <property type="entry name" value="HotDog_dom_sf"/>
</dbReference>
<dbReference type="InterPro" id="IPR006683">
    <property type="entry name" value="Thioestr_dom"/>
</dbReference>
<proteinExistence type="predicted"/>
<dbReference type="STRING" id="1603606.DSOUD_2188"/>
<dbReference type="PANTHER" id="PTHR47260">
    <property type="entry name" value="UPF0644 PROTEIN PB2B4.06"/>
    <property type="match status" value="1"/>
</dbReference>
<keyword evidence="4" id="KW-1185">Reference proteome</keyword>
<organism evidence="3 4">
    <name type="scientific">Desulfuromonas soudanensis</name>
    <dbReference type="NCBI Taxonomy" id="1603606"/>
    <lineage>
        <taxon>Bacteria</taxon>
        <taxon>Pseudomonadati</taxon>
        <taxon>Thermodesulfobacteriota</taxon>
        <taxon>Desulfuromonadia</taxon>
        <taxon>Desulfuromonadales</taxon>
        <taxon>Desulfuromonadaceae</taxon>
        <taxon>Desulfuromonas</taxon>
    </lineage>
</organism>
<dbReference type="Gene3D" id="3.10.129.10">
    <property type="entry name" value="Hotdog Thioesterase"/>
    <property type="match status" value="1"/>
</dbReference>
<evidence type="ECO:0000259" key="2">
    <source>
        <dbReference type="Pfam" id="PF03061"/>
    </source>
</evidence>
<sequence length="134" mass="14557">MEVSQDARCIVCGSENPIGLKASFVVDAEKQSAEATLTIPDDFQGWQGVVHGGIISALLDEAAIYACRSRAEFAVTAELTVKFLKPLPSGRQILVRARVVEQRRRILLVESELLLGETVHARAEVRVMAVRGGV</sequence>
<dbReference type="InterPro" id="IPR052061">
    <property type="entry name" value="PTE-AB_protein"/>
</dbReference>